<feature type="transmembrane region" description="Helical" evidence="1">
    <location>
        <begin position="227"/>
        <end position="248"/>
    </location>
</feature>
<keyword evidence="1" id="KW-0472">Membrane</keyword>
<dbReference type="EMBL" id="MFGB01000020">
    <property type="protein sequence ID" value="OGF25681.1"/>
    <property type="molecule type" value="Genomic_DNA"/>
</dbReference>
<evidence type="ECO:0000313" key="3">
    <source>
        <dbReference type="Proteomes" id="UP000178367"/>
    </source>
</evidence>
<dbReference type="STRING" id="1797994.A2227_00545"/>
<gene>
    <name evidence="2" type="ORF">A2227_00545</name>
</gene>
<dbReference type="Proteomes" id="UP000178367">
    <property type="component" value="Unassembled WGS sequence"/>
</dbReference>
<name>A0A1F5SHD3_9BACT</name>
<feature type="transmembrane region" description="Helical" evidence="1">
    <location>
        <begin position="370"/>
        <end position="389"/>
    </location>
</feature>
<keyword evidence="1" id="KW-1133">Transmembrane helix</keyword>
<keyword evidence="1" id="KW-0812">Transmembrane</keyword>
<accession>A0A1F5SHD3</accession>
<feature type="transmembrane region" description="Helical" evidence="1">
    <location>
        <begin position="311"/>
        <end position="327"/>
    </location>
</feature>
<dbReference type="AlphaFoldDB" id="A0A1F5SHD3"/>
<feature type="transmembrane region" description="Helical" evidence="1">
    <location>
        <begin position="185"/>
        <end position="207"/>
    </location>
</feature>
<evidence type="ECO:0000256" key="1">
    <source>
        <dbReference type="SAM" id="Phobius"/>
    </source>
</evidence>
<feature type="transmembrane region" description="Helical" evidence="1">
    <location>
        <begin position="333"/>
        <end position="349"/>
    </location>
</feature>
<organism evidence="2 3">
    <name type="scientific">Candidatus Falkowbacteria bacterium RIFOXYA2_FULL_47_19</name>
    <dbReference type="NCBI Taxonomy" id="1797994"/>
    <lineage>
        <taxon>Bacteria</taxon>
        <taxon>Candidatus Falkowiibacteriota</taxon>
    </lineage>
</organism>
<protein>
    <recommendedName>
        <fullName evidence="4">Glycosyltransferase RgtA/B/C/D-like domain-containing protein</fullName>
    </recommendedName>
</protein>
<evidence type="ECO:0008006" key="4">
    <source>
        <dbReference type="Google" id="ProtNLM"/>
    </source>
</evidence>
<feature type="transmembrane region" description="Helical" evidence="1">
    <location>
        <begin position="12"/>
        <end position="33"/>
    </location>
</feature>
<feature type="transmembrane region" description="Helical" evidence="1">
    <location>
        <begin position="282"/>
        <end position="299"/>
    </location>
</feature>
<proteinExistence type="predicted"/>
<reference evidence="2 3" key="1">
    <citation type="journal article" date="2016" name="Nat. Commun.">
        <title>Thousands of microbial genomes shed light on interconnected biogeochemical processes in an aquifer system.</title>
        <authorList>
            <person name="Anantharaman K."/>
            <person name="Brown C.T."/>
            <person name="Hug L.A."/>
            <person name="Sharon I."/>
            <person name="Castelle C.J."/>
            <person name="Probst A.J."/>
            <person name="Thomas B.C."/>
            <person name="Singh A."/>
            <person name="Wilkins M.J."/>
            <person name="Karaoz U."/>
            <person name="Brodie E.L."/>
            <person name="Williams K.H."/>
            <person name="Hubbard S.S."/>
            <person name="Banfield J.F."/>
        </authorList>
    </citation>
    <scope>NUCLEOTIDE SEQUENCE [LARGE SCALE GENOMIC DNA]</scope>
</reference>
<comment type="caution">
    <text evidence="2">The sequence shown here is derived from an EMBL/GenBank/DDBJ whole genome shotgun (WGS) entry which is preliminary data.</text>
</comment>
<sequence>MLTIKKLNYPSLLWFLFYLVIFSYLIFNSYNYLDADLGWHLDVGKRILEERSVPVEEHYDYTLINRTWVDHEWLLNVATYWLYDNYGYFSVSIFFALIVILALIVLNIYTRKYFIRGPGGQILIGTIQFFGVLAMAPHLGVRMQTATLLNLSLLLFIIRTYEITKNTRVLFWLWPLFCFWANSHAGFLIGVFMLFLWIGIKSLEIVLKKFRVFARIDFMNERKSGELVKFLLFALGAVGATLINPYGLKLYSFLLDYSNNYYLQVIAEWLPSYSMPIQYKQLIYAALVVAMLTVFTADLARSCRKKENSTVDGWHLGMILVLLFMAAQSKRHFPLFFVVSFPWLIFSLVRDLRLPARFAKYISENTVLKIFVLPIFLLAAANFLVRAQYAPDPFFSPYFCGYYPCGAVQYMKNNPDLLDRKILNDYGWGGYMIWTWPGKKLFIDGRLPFYEFNGHSLLEEYTDFFVAGQAKNKLDKHGIGLVLLKLYPKVSLNWFERKFLGLDDNEINNQKRYLRDYLRGAAGWELVYGDKVSEVYAEK</sequence>
<feature type="transmembrane region" description="Helical" evidence="1">
    <location>
        <begin position="86"/>
        <end position="110"/>
    </location>
</feature>
<feature type="transmembrane region" description="Helical" evidence="1">
    <location>
        <begin position="122"/>
        <end position="141"/>
    </location>
</feature>
<evidence type="ECO:0000313" key="2">
    <source>
        <dbReference type="EMBL" id="OGF25681.1"/>
    </source>
</evidence>